<dbReference type="Gene3D" id="3.40.50.720">
    <property type="entry name" value="NAD(P)-binding Rossmann-like Domain"/>
    <property type="match status" value="1"/>
</dbReference>
<keyword evidence="1" id="KW-0560">Oxidoreductase</keyword>
<dbReference type="InterPro" id="IPR036291">
    <property type="entry name" value="NAD(P)-bd_dom_sf"/>
</dbReference>
<keyword evidence="6" id="KW-1185">Reference proteome</keyword>
<dbReference type="GO" id="GO:0000166">
    <property type="term" value="F:nucleotide binding"/>
    <property type="evidence" value="ECO:0007669"/>
    <property type="project" value="InterPro"/>
</dbReference>
<gene>
    <name evidence="5" type="ORF">HKD39_09770</name>
</gene>
<evidence type="ECO:0000313" key="6">
    <source>
        <dbReference type="Proteomes" id="UP000562984"/>
    </source>
</evidence>
<accession>A0A849A649</accession>
<reference evidence="5 6" key="1">
    <citation type="submission" date="2020-05" db="EMBL/GenBank/DDBJ databases">
        <title>Nakamurella sp. DB0629 isolated from air conditioner.</title>
        <authorList>
            <person name="Kim D.H."/>
            <person name="Kim D.-U."/>
        </authorList>
    </citation>
    <scope>NUCLEOTIDE SEQUENCE [LARGE SCALE GENOMIC DNA]</scope>
    <source>
        <strain evidence="5 6">DB0629</strain>
    </source>
</reference>
<dbReference type="InterPro" id="IPR055170">
    <property type="entry name" value="GFO_IDH_MocA-like_dom"/>
</dbReference>
<dbReference type="PANTHER" id="PTHR43818:SF11">
    <property type="entry name" value="BCDNA.GH03377"/>
    <property type="match status" value="1"/>
</dbReference>
<dbReference type="SUPFAM" id="SSF55347">
    <property type="entry name" value="Glyceraldehyde-3-phosphate dehydrogenase-like, C-terminal domain"/>
    <property type="match status" value="1"/>
</dbReference>
<dbReference type="GO" id="GO:0016491">
    <property type="term" value="F:oxidoreductase activity"/>
    <property type="evidence" value="ECO:0007669"/>
    <property type="project" value="UniProtKB-KW"/>
</dbReference>
<evidence type="ECO:0000256" key="2">
    <source>
        <dbReference type="SAM" id="MobiDB-lite"/>
    </source>
</evidence>
<protein>
    <submittedName>
        <fullName evidence="5">Gfo/Idh/MocA family oxidoreductase</fullName>
    </submittedName>
</protein>
<dbReference type="Gene3D" id="3.30.360.10">
    <property type="entry name" value="Dihydrodipicolinate Reductase, domain 2"/>
    <property type="match status" value="1"/>
</dbReference>
<dbReference type="EMBL" id="JABEND010000004">
    <property type="protein sequence ID" value="NNG35995.1"/>
    <property type="molecule type" value="Genomic_DNA"/>
</dbReference>
<feature type="domain" description="GFO/IDH/MocA-like oxidoreductase" evidence="4">
    <location>
        <begin position="136"/>
        <end position="270"/>
    </location>
</feature>
<evidence type="ECO:0000259" key="3">
    <source>
        <dbReference type="Pfam" id="PF01408"/>
    </source>
</evidence>
<dbReference type="Pfam" id="PF22725">
    <property type="entry name" value="GFO_IDH_MocA_C3"/>
    <property type="match status" value="1"/>
</dbReference>
<sequence length="374" mass="37990">MVGSDRTGPVGVGLIGAGNISAQYLTNLVRLPDVRVVIVGDLATEVAAARAAEFGIPEHGDAAAVLAHPDVEIVVNLTIPAAHVAVSQQAVAAGKHVWTEKPLGTELGAAAELLEQAAAAGVLVGCAPDTLLGSGFRASRNLVEDGSVGTVTSAVTMMQGPGPESWHPSPEFLFARGGGPVLDIGPYYFTALVQLFGPVRRVMALGSTAFATRTIGSGPKAGQQFPVEVPTAVSALLQFADGGFATTVFSFESPQSRHGFVEITGTDATLVVPDPNAHVGASTVVIADGEPREVDAATANAGGDVGRGVGVVDLARAIRTGSPQHASGELGLHVLDIMLSIEQAVASAEPVTLTTTTSRPPALPTEWNPAASTL</sequence>
<comment type="caution">
    <text evidence="5">The sequence shown here is derived from an EMBL/GenBank/DDBJ whole genome shotgun (WGS) entry which is preliminary data.</text>
</comment>
<feature type="region of interest" description="Disordered" evidence="2">
    <location>
        <begin position="350"/>
        <end position="374"/>
    </location>
</feature>
<dbReference type="Pfam" id="PF01408">
    <property type="entry name" value="GFO_IDH_MocA"/>
    <property type="match status" value="1"/>
</dbReference>
<proteinExistence type="predicted"/>
<dbReference type="SUPFAM" id="SSF51735">
    <property type="entry name" value="NAD(P)-binding Rossmann-fold domains"/>
    <property type="match status" value="1"/>
</dbReference>
<name>A0A849A649_9ACTN</name>
<dbReference type="InterPro" id="IPR050463">
    <property type="entry name" value="Gfo/Idh/MocA_oxidrdct_glycsds"/>
</dbReference>
<evidence type="ECO:0000259" key="4">
    <source>
        <dbReference type="Pfam" id="PF22725"/>
    </source>
</evidence>
<evidence type="ECO:0000313" key="5">
    <source>
        <dbReference type="EMBL" id="NNG35995.1"/>
    </source>
</evidence>
<dbReference type="InterPro" id="IPR000683">
    <property type="entry name" value="Gfo/Idh/MocA-like_OxRdtase_N"/>
</dbReference>
<feature type="domain" description="Gfo/Idh/MocA-like oxidoreductase N-terminal" evidence="3">
    <location>
        <begin position="11"/>
        <end position="124"/>
    </location>
</feature>
<dbReference type="Proteomes" id="UP000562984">
    <property type="component" value="Unassembled WGS sequence"/>
</dbReference>
<dbReference type="AlphaFoldDB" id="A0A849A649"/>
<evidence type="ECO:0000256" key="1">
    <source>
        <dbReference type="ARBA" id="ARBA00023002"/>
    </source>
</evidence>
<dbReference type="PANTHER" id="PTHR43818">
    <property type="entry name" value="BCDNA.GH03377"/>
    <property type="match status" value="1"/>
</dbReference>
<organism evidence="5 6">
    <name type="scientific">Nakamurella aerolata</name>
    <dbReference type="NCBI Taxonomy" id="1656892"/>
    <lineage>
        <taxon>Bacteria</taxon>
        <taxon>Bacillati</taxon>
        <taxon>Actinomycetota</taxon>
        <taxon>Actinomycetes</taxon>
        <taxon>Nakamurellales</taxon>
        <taxon>Nakamurellaceae</taxon>
        <taxon>Nakamurella</taxon>
    </lineage>
</organism>